<reference evidence="1 2" key="1">
    <citation type="submission" date="2016-03" db="EMBL/GenBank/DDBJ databases">
        <title>Whole genome sequencing of Grifola frondosa 9006-11.</title>
        <authorList>
            <person name="Min B."/>
            <person name="Park H."/>
            <person name="Kim J.-G."/>
            <person name="Cho H."/>
            <person name="Oh Y.-L."/>
            <person name="Kong W.-S."/>
            <person name="Choi I.-G."/>
        </authorList>
    </citation>
    <scope>NUCLEOTIDE SEQUENCE [LARGE SCALE GENOMIC DNA]</scope>
    <source>
        <strain evidence="1 2">9006-11</strain>
    </source>
</reference>
<protein>
    <submittedName>
        <fullName evidence="1">Uncharacterized protein</fullName>
    </submittedName>
</protein>
<dbReference type="EMBL" id="LUGG01000001">
    <property type="protein sequence ID" value="OBZ79340.1"/>
    <property type="molecule type" value="Genomic_DNA"/>
</dbReference>
<organism evidence="1 2">
    <name type="scientific">Grifola frondosa</name>
    <name type="common">Maitake</name>
    <name type="synonym">Polyporus frondosus</name>
    <dbReference type="NCBI Taxonomy" id="5627"/>
    <lineage>
        <taxon>Eukaryota</taxon>
        <taxon>Fungi</taxon>
        <taxon>Dikarya</taxon>
        <taxon>Basidiomycota</taxon>
        <taxon>Agaricomycotina</taxon>
        <taxon>Agaricomycetes</taxon>
        <taxon>Polyporales</taxon>
        <taxon>Grifolaceae</taxon>
        <taxon>Grifola</taxon>
    </lineage>
</organism>
<sequence length="112" mass="12646">MRPLDKPPIYGFSTAKLEFIFQLAVTCHIVTVVALRLSHSNLNFPSTTHLLSSVFSYFRLPLSRPLPFLTLSLYFHHGQCTDYKEAHQAFQAPPVRPIQGREGGVAEAEGYR</sequence>
<name>A0A1C7MR61_GRIFR</name>
<dbReference type="AlphaFoldDB" id="A0A1C7MR61"/>
<evidence type="ECO:0000313" key="1">
    <source>
        <dbReference type="EMBL" id="OBZ79340.1"/>
    </source>
</evidence>
<dbReference type="Proteomes" id="UP000092993">
    <property type="component" value="Unassembled WGS sequence"/>
</dbReference>
<comment type="caution">
    <text evidence="1">The sequence shown here is derived from an EMBL/GenBank/DDBJ whole genome shotgun (WGS) entry which is preliminary data.</text>
</comment>
<gene>
    <name evidence="1" type="ORF">A0H81_00755</name>
</gene>
<evidence type="ECO:0000313" key="2">
    <source>
        <dbReference type="Proteomes" id="UP000092993"/>
    </source>
</evidence>
<keyword evidence="2" id="KW-1185">Reference proteome</keyword>
<proteinExistence type="predicted"/>
<accession>A0A1C7MR61</accession>